<protein>
    <submittedName>
        <fullName evidence="1">GH02369p1</fullName>
    </submittedName>
</protein>
<name>G7H825_DROME</name>
<evidence type="ECO:0000313" key="1">
    <source>
        <dbReference type="EMBL" id="AES58507.1"/>
    </source>
</evidence>
<dbReference type="AlphaFoldDB" id="G7H825"/>
<organism evidence="1">
    <name type="scientific">Drosophila melanogaster</name>
    <name type="common">Fruit fly</name>
    <dbReference type="NCBI Taxonomy" id="7227"/>
    <lineage>
        <taxon>Eukaryota</taxon>
        <taxon>Metazoa</taxon>
        <taxon>Ecdysozoa</taxon>
        <taxon>Arthropoda</taxon>
        <taxon>Hexapoda</taxon>
        <taxon>Insecta</taxon>
        <taxon>Pterygota</taxon>
        <taxon>Neoptera</taxon>
        <taxon>Endopterygota</taxon>
        <taxon>Diptera</taxon>
        <taxon>Brachycera</taxon>
        <taxon>Muscomorpha</taxon>
        <taxon>Ephydroidea</taxon>
        <taxon>Drosophilidae</taxon>
        <taxon>Drosophila</taxon>
        <taxon>Sophophora</taxon>
    </lineage>
</organism>
<dbReference type="EMBL" id="BT132748">
    <property type="protein sequence ID" value="AES58507.1"/>
    <property type="molecule type" value="mRNA"/>
</dbReference>
<accession>G7H825</accession>
<reference evidence="1" key="1">
    <citation type="submission" date="2011-11" db="EMBL/GenBank/DDBJ databases">
        <authorList>
            <person name="Carlson J."/>
            <person name="Booth B."/>
            <person name="Frise E."/>
            <person name="Park S."/>
            <person name="Wan K."/>
            <person name="Yu C."/>
            <person name="Celniker S."/>
        </authorList>
    </citation>
    <scope>NUCLEOTIDE SEQUENCE</scope>
    <source>
        <strain evidence="1">Berkeley</strain>
    </source>
</reference>
<sequence>MKLLLERQAATAAKRICILKAGDSVYAVGKAEIISSRSGTGSFRCPGPWKLFKNICAICRNSHHFYRPSETFGVHLLTLTLDEEIEIPAENKQDRFVSRRNPK</sequence>
<proteinExistence type="evidence at transcript level"/>